<evidence type="ECO:0000256" key="5">
    <source>
        <dbReference type="ARBA" id="ARBA00022801"/>
    </source>
</evidence>
<evidence type="ECO:0000259" key="11">
    <source>
        <dbReference type="Pfam" id="PF20255"/>
    </source>
</evidence>
<feature type="domain" description="DUF6606" evidence="11">
    <location>
        <begin position="12"/>
        <end position="285"/>
    </location>
</feature>
<dbReference type="PANTHER" id="PTHR13367">
    <property type="entry name" value="UBIQUITIN THIOESTERASE"/>
    <property type="match status" value="1"/>
</dbReference>
<dbReference type="InterPro" id="IPR022099">
    <property type="entry name" value="DUF3638"/>
</dbReference>
<dbReference type="PANTHER" id="PTHR13367:SF33">
    <property type="entry name" value="P-LOOP CONTAINING NUCLEOSIDE TRIPHOSPHATE HYDROLASE PROTEIN"/>
    <property type="match status" value="1"/>
</dbReference>
<dbReference type="GO" id="GO:0006508">
    <property type="term" value="P:proteolysis"/>
    <property type="evidence" value="ECO:0007669"/>
    <property type="project" value="UniProtKB-KW"/>
</dbReference>
<dbReference type="EC" id="3.4.19.12" evidence="2"/>
<evidence type="ECO:0000313" key="13">
    <source>
        <dbReference type="Proteomes" id="UP000622797"/>
    </source>
</evidence>
<keyword evidence="3" id="KW-0645">Protease</keyword>
<evidence type="ECO:0000256" key="6">
    <source>
        <dbReference type="ARBA" id="ARBA00022807"/>
    </source>
</evidence>
<name>A0A8H4TSM9_9HYPO</name>
<reference evidence="12" key="1">
    <citation type="journal article" date="2020" name="BMC Genomics">
        <title>Correction to: Identification and distribution of gene clusters required for synthesis of sphingolipid metabolism inhibitors in diverse species of the filamentous fungus Fusarium.</title>
        <authorList>
            <person name="Kim H.S."/>
            <person name="Lohmar J.M."/>
            <person name="Busman M."/>
            <person name="Brown D.W."/>
            <person name="Naumann T.A."/>
            <person name="Divon H.H."/>
            <person name="Lysoe E."/>
            <person name="Uhlig S."/>
            <person name="Proctor R.H."/>
        </authorList>
    </citation>
    <scope>NUCLEOTIDE SEQUENCE</scope>
    <source>
        <strain evidence="12">NRRL 20472</strain>
    </source>
</reference>
<protein>
    <recommendedName>
        <fullName evidence="2">ubiquitinyl hydrolase 1</fullName>
        <ecNumber evidence="2">3.4.19.12</ecNumber>
    </recommendedName>
</protein>
<keyword evidence="6" id="KW-0788">Thiol protease</keyword>
<evidence type="ECO:0000256" key="4">
    <source>
        <dbReference type="ARBA" id="ARBA00022786"/>
    </source>
</evidence>
<feature type="compositionally biased region" description="Acidic residues" evidence="8">
    <location>
        <begin position="3151"/>
        <end position="3166"/>
    </location>
</feature>
<gene>
    <name evidence="12" type="ORF">FSARC_8814</name>
</gene>
<evidence type="ECO:0000259" key="9">
    <source>
        <dbReference type="Pfam" id="PF12340"/>
    </source>
</evidence>
<evidence type="ECO:0000256" key="2">
    <source>
        <dbReference type="ARBA" id="ARBA00012759"/>
    </source>
</evidence>
<feature type="coiled-coil region" evidence="7">
    <location>
        <begin position="584"/>
        <end position="611"/>
    </location>
</feature>
<dbReference type="OrthoDB" id="3182339at2759"/>
<evidence type="ECO:0000256" key="7">
    <source>
        <dbReference type="SAM" id="Coils"/>
    </source>
</evidence>
<dbReference type="Pfam" id="PF20255">
    <property type="entry name" value="DUF6606"/>
    <property type="match status" value="1"/>
</dbReference>
<feature type="domain" description="DUF3638" evidence="9">
    <location>
        <begin position="2056"/>
        <end position="2279"/>
    </location>
</feature>
<evidence type="ECO:0000256" key="1">
    <source>
        <dbReference type="ARBA" id="ARBA00000707"/>
    </source>
</evidence>
<dbReference type="Pfam" id="PF12340">
    <property type="entry name" value="DUF3638"/>
    <property type="match status" value="1"/>
</dbReference>
<proteinExistence type="predicted"/>
<dbReference type="Pfam" id="PF12359">
    <property type="entry name" value="DUF3645"/>
    <property type="match status" value="1"/>
</dbReference>
<evidence type="ECO:0000313" key="12">
    <source>
        <dbReference type="EMBL" id="KAF4963149.1"/>
    </source>
</evidence>
<keyword evidence="7" id="KW-0175">Coiled coil</keyword>
<keyword evidence="5" id="KW-0378">Hydrolase</keyword>
<dbReference type="SUPFAM" id="SSF52540">
    <property type="entry name" value="P-loop containing nucleoside triphosphate hydrolases"/>
    <property type="match status" value="1"/>
</dbReference>
<evidence type="ECO:0000256" key="3">
    <source>
        <dbReference type="ARBA" id="ARBA00022670"/>
    </source>
</evidence>
<evidence type="ECO:0000256" key="8">
    <source>
        <dbReference type="SAM" id="MobiDB-lite"/>
    </source>
</evidence>
<sequence>MATPDTLLLEALFHHLVLPPKVPRKFDGDNAALNLSFVERLQDALALLRGVGDPQVWQTVEASLQATKSLNQGPQYRDDILNALQFVKARDANVWLGFYVTLQNAALIVRYDLATDRAIVEGFSTAAPVADVLKAEHALTWDFPGRAVAVPLGDFSNESFLGNLTLFLEQASSQSFDRFAARACKGGQSIAETRDCPSSALIDEILMSLLEGLGSPVQTRRLRKRVRDDVLLDESEIPWRRSPYWLVLRVTLHRILSTLLDDTLDGMGRVYYKFVICAVLANLLKDCMTKLHPEMTLMLQAKLCRRLAKLESEKASVSEPLSAIYHDLFIASSDHFRAIIADAKQYVADLWEKHKSSVVRQIPILPHRAPEANLRLQLTNSGSALLRLLSQDLSSPDRLMSVDLSSLREGTVFQVDQLATKYSSLVDCEAKIVDDTAPHSSLSSEFRCKQLAASIEHFLHEVGDAYADNSLLMSRYLLRLFELWMHMDEEATAICPLLKDFHPTFVPSSLNVLCLQTVQEMERLSQVQRYMESRVSSHTTNHETIFGNPRGLNLFPARFLYSTGPREQMTILAENIDALSQELGSRKQSELADLMQQYNKLTQEMQSLTCTCTRFPDGSVNIKGCLKCYKKRSQYRLSINAHEDLLPSSKAGSEKAQRAAILLELRMPSYLAAYRAAVWKLHMLGSQVRSISRDAPELLLKDLQLLDKFPAALGSITLASRKKSFLQTHYKKMKLPKKAAKVIFPFGAEFSYYDSSSQLWADQLPKIPWFQHLLGSWLPKSILDPYALAEHVLPDKAYHPSSYEIIANESKCPPNLSVHEFSAFQRAVAGRGRRWLVLLIELDTTNFNYSSEATMKLFNRLALQAGPAIRERGALREAHIFFNDQPFCARLHEQLQKRLGALVSSWRETHYMTVLVTLSLRLYNLCPQQFRSKAEALLSSIRSITSGWITQLRNEIRSTHDGEVARKASTSAFWAALLCRQTFWVYESEDDISSDNDAQPFFRASIALQENLLVNVDELHPVLKHLLIVDLSDSYAKRDIVKKWFRAHQASLECSINETWANSSGLGRRSYSPWKMLSGSHAWWATSRVAGTRWTASQTVHYHLLQGHLIVDGKPLGRLPLQMRQDPAIQELFGEQHLLTRPSSLLEYQLVCDIDRHQIHFGFRDGRVVIRAFFQRSLLEYVPRTIFKDDAVWDLPAGLVDDCVHWLNLQTGHLEIRRKPWIWKPKRSNWILDVRNRVAIRNQNRDIRYGKESRGTNLIEPRSEIGQCIANIFRGFEDVDKLTVYQPVGKGSLSVEMKRLEIRFSVNSKGLLECPQLRAEVDPQQDAGTLYGLSSQIVLRNVLNPERRIVLVPIGIIRWQRQGIHVNVRVANHGIYASFGINELLGRLDCPPEPLLLYLKAAVHALTSFPLPDGLTRRTGTEEARHCLLAARSQPWSPLKDSSQQMLSVIRCLSPERWYYPPEMKLYQKVKWDDHLTMSIQHEEFAVLVDSIRLQSQNLEVFDEGSSSDCQIDSQADTFDRLYRRGRTRRQLYERICFPSDAEALRRSLQSFLYDPGENSQANKENHQVYQTARALSVVSDDIPKLQGLSSLLEEWADIGGFEDAILAVNIETLLSTELSQLWGSLVRACSRSGQLQNYDAHFLLALLASDTKDNTKVVQWLVALYRNSVLRNVEAPQHTYFSNFCIFEKPSDDSIQSLILAKQPLYADFFLGGRKKRVRNKIKMTPDRYEELQMDEASRMASCIMKVWPLPPRSADELAHLVMHLKLEHIHLSKAWEMLESELQRLLYNFDLSTYLSLLEGTALRLYQRQSTGQKARQEEIWNLKPEPLKNIAVARFQGTYSLPHLRSGLMLSAFDLYSSSDEEPNATQQRNVRGATNTHVSWCDGDSPKSSSAIPSNLSTLESVIKRFASSSNSTIRNQYSDDLQMSFSALVEARASSSRRPRETARAGNVTYQTTLARRALREFEGRILASLSDGVTGFTWLDEGSLWPCVSRSAILEQLRDANSAEVGPGMKAGLVRYGILITELQRLLRMHSAALYGDERRLREDEELQSHLNWKPIDHPEWLLLEIDNNLLIRPSQIDVARAIISPSSASNSVLQMNMGQGKTSCILPMAIAALADTTRLCRLIVPRPLLLQTAQVIQDRIGGLVGRVVRHIPFSRRSPMHIDAINKFQSMHEEIRSLGGVMLCLPEHVMSFKLSGLQQLVDGEPKRAQRMMEIQRWLERSCRDVLDESDFTLSPKTQLIYPSGTPMMLDGHPQRWKVVEELLLLVENHVPHLRSKFSDGFEIVRRHHGYPILHFLRAEAEEALSELLIDDICKGRLPQLKFKRTAYSSAQRDVGLIVSGTDVDPHTWQRAAESLTDDIFGLKSLYLLRGLISQRLLLTCLKKRWNVQYGLHPQRAPIAVPFEAKGVPSPTAEYGHPDTSLVLTCLAFYQTGLTKSQVTQCLQHVLRSDDPPTQYERLVYGCKLPTRLEHWNLLNTDDDFQVEELWEYLRLDTTVLNYFLNNFAFPAHAKQFGVKLQTSGWDIPLLSSDEASENLTTGFSGTNDNKRMLPQTIRQDDLPSLVQTNAEVLSYLLEPRNQRCYQAIDKNGRHLTERGLLELLRQEQMRVLIDAGAHVLEMSNDQLAVAWLDIYHDAQGAVYFDSNSRIMVRARFQKAPVPLLASPFAENLEQCVVYIDEAHTRGTDLKLPVHARGAVTLGLGQTKDHTVQAAMRLRQLGSTQSVAFIVPPEVYRNVLDLRPDDDRSCRANENMMSLHTAQGLDFCQRTNALWKHRNSINRPGDRLQLLDAIQQREDRTLEQLYGPRQSASSNEAVDLLEFDRLKLFTSTLCQQKLNLSKDHPSAFEEVELQREVEFEFEQVREKQKPMNFTALKFPGLAPALAHFATTGHLKEEGENFVQGFDFLSRTRLGRKFGVQKTQSRLFVSKEFTRSITGNFSKKGQDAIRPVEWVLWSRKTETALIIIPEEVELLLPTLRDSGKTGVCLLTYAAPVAKSMRRFNALTYFTMPSPDKSQSFPKWLSIEIGVIAGRLYFDYSEYPSLIAWLGIGHETVSAIDLPSRPSQDTVSVTRGLIVEQPLNFLLEWLTHRRQTMDIMHTPMGYVCQGRDLHSGHSFFTSATASRAADEACHHARNDTMNINTRRATGGSDDDSDWGLTDEEELSPPESGQLIEDRKVTNERNHPITG</sequence>
<feature type="compositionally biased region" description="Basic and acidic residues" evidence="8">
    <location>
        <begin position="3174"/>
        <end position="3189"/>
    </location>
</feature>
<keyword evidence="4" id="KW-0833">Ubl conjugation pathway</keyword>
<dbReference type="Proteomes" id="UP000622797">
    <property type="component" value="Unassembled WGS sequence"/>
</dbReference>
<dbReference type="InterPro" id="IPR022105">
    <property type="entry name" value="DUF3645"/>
</dbReference>
<comment type="caution">
    <text evidence="12">The sequence shown here is derived from an EMBL/GenBank/DDBJ whole genome shotgun (WGS) entry which is preliminary data.</text>
</comment>
<feature type="region of interest" description="Disordered" evidence="8">
    <location>
        <begin position="3142"/>
        <end position="3189"/>
    </location>
</feature>
<dbReference type="InterPro" id="IPR046541">
    <property type="entry name" value="DUF6606"/>
</dbReference>
<reference evidence="12" key="2">
    <citation type="submission" date="2020-05" db="EMBL/GenBank/DDBJ databases">
        <authorList>
            <person name="Kim H.-S."/>
            <person name="Proctor R.H."/>
            <person name="Brown D.W."/>
        </authorList>
    </citation>
    <scope>NUCLEOTIDE SEQUENCE</scope>
    <source>
        <strain evidence="12">NRRL 20472</strain>
    </source>
</reference>
<organism evidence="12 13">
    <name type="scientific">Fusarium sarcochroum</name>
    <dbReference type="NCBI Taxonomy" id="1208366"/>
    <lineage>
        <taxon>Eukaryota</taxon>
        <taxon>Fungi</taxon>
        <taxon>Dikarya</taxon>
        <taxon>Ascomycota</taxon>
        <taxon>Pezizomycotina</taxon>
        <taxon>Sordariomycetes</taxon>
        <taxon>Hypocreomycetidae</taxon>
        <taxon>Hypocreales</taxon>
        <taxon>Nectriaceae</taxon>
        <taxon>Fusarium</taxon>
        <taxon>Fusarium lateritium species complex</taxon>
    </lineage>
</organism>
<keyword evidence="13" id="KW-1185">Reference proteome</keyword>
<dbReference type="InterPro" id="IPR027417">
    <property type="entry name" value="P-loop_NTPase"/>
</dbReference>
<comment type="catalytic activity">
    <reaction evidence="1">
        <text>Thiol-dependent hydrolysis of ester, thioester, amide, peptide and isopeptide bonds formed by the C-terminal Gly of ubiquitin (a 76-residue protein attached to proteins as an intracellular targeting signal).</text>
        <dbReference type="EC" id="3.4.19.12"/>
    </reaction>
</comment>
<feature type="domain" description="DUF3645" evidence="10">
    <location>
        <begin position="2398"/>
        <end position="2430"/>
    </location>
</feature>
<dbReference type="GO" id="GO:0004843">
    <property type="term" value="F:cysteine-type deubiquitinase activity"/>
    <property type="evidence" value="ECO:0007669"/>
    <property type="project" value="UniProtKB-EC"/>
</dbReference>
<dbReference type="EMBL" id="JABEXW010000492">
    <property type="protein sequence ID" value="KAF4963149.1"/>
    <property type="molecule type" value="Genomic_DNA"/>
</dbReference>
<accession>A0A8H4TSM9</accession>
<evidence type="ECO:0000259" key="10">
    <source>
        <dbReference type="Pfam" id="PF12359"/>
    </source>
</evidence>
<dbReference type="InterPro" id="IPR051346">
    <property type="entry name" value="OTU_Deubiquitinase"/>
</dbReference>